<comment type="function">
    <text evidence="1">Essential component of the TIM23 complex, a complex that mediates the translocation of transit peptide-containing proteins across the mitochondrial inner membrane.</text>
</comment>
<accession>A0A0D0BYU5</accession>
<evidence type="ECO:0000256" key="2">
    <source>
        <dbReference type="SAM" id="MobiDB-lite"/>
    </source>
</evidence>
<comment type="subunit">
    <text evidence="1">Component of the TIM23 complex.</text>
</comment>
<feature type="domain" description="FCP1 homology" evidence="3">
    <location>
        <begin position="36"/>
        <end position="210"/>
    </location>
</feature>
<evidence type="ECO:0000313" key="5">
    <source>
        <dbReference type="Proteomes" id="UP000053593"/>
    </source>
</evidence>
<dbReference type="InterPro" id="IPR036412">
    <property type="entry name" value="HAD-like_sf"/>
</dbReference>
<dbReference type="GO" id="GO:0015031">
    <property type="term" value="P:protein transport"/>
    <property type="evidence" value="ECO:0007669"/>
    <property type="project" value="UniProtKB-KW"/>
</dbReference>
<dbReference type="Pfam" id="PF03031">
    <property type="entry name" value="NIF"/>
    <property type="match status" value="1"/>
</dbReference>
<keyword evidence="5" id="KW-1185">Reference proteome</keyword>
<dbReference type="InterPro" id="IPR050365">
    <property type="entry name" value="TIM50"/>
</dbReference>
<keyword evidence="1" id="KW-0809">Transit peptide</keyword>
<comment type="subcellular location">
    <subcellularLocation>
        <location evidence="1">Mitochondrion inner membrane</location>
        <topology evidence="1">Single-pass membrane protein</topology>
    </subcellularLocation>
</comment>
<evidence type="ECO:0000259" key="3">
    <source>
        <dbReference type="PROSITE" id="PS50969"/>
    </source>
</evidence>
<dbReference type="Gene3D" id="3.40.50.1000">
    <property type="entry name" value="HAD superfamily/HAD-like"/>
    <property type="match status" value="1"/>
</dbReference>
<dbReference type="Proteomes" id="UP000053593">
    <property type="component" value="Unassembled WGS sequence"/>
</dbReference>
<keyword evidence="1" id="KW-0811">Translocation</keyword>
<dbReference type="InterPro" id="IPR023214">
    <property type="entry name" value="HAD_sf"/>
</dbReference>
<protein>
    <recommendedName>
        <fullName evidence="1">Mitochondrial import inner membrane translocase subunit TIM50</fullName>
    </recommendedName>
</protein>
<comment type="similarity">
    <text evidence="1">Belongs to the TIM50 family.</text>
</comment>
<dbReference type="PROSITE" id="PS50969">
    <property type="entry name" value="FCP1"/>
    <property type="match status" value="1"/>
</dbReference>
<gene>
    <name evidence="4" type="ORF">GYMLUDRAFT_48216</name>
</gene>
<evidence type="ECO:0000313" key="4">
    <source>
        <dbReference type="EMBL" id="KIK55014.1"/>
    </source>
</evidence>
<dbReference type="PANTHER" id="PTHR12210">
    <property type="entry name" value="DULLARD PROTEIN PHOSPHATASE"/>
    <property type="match status" value="1"/>
</dbReference>
<feature type="region of interest" description="Disordered" evidence="2">
    <location>
        <begin position="234"/>
        <end position="259"/>
    </location>
</feature>
<proteinExistence type="inferred from homology"/>
<feature type="compositionally biased region" description="Polar residues" evidence="2">
    <location>
        <begin position="8"/>
        <end position="18"/>
    </location>
</feature>
<dbReference type="GO" id="GO:0005744">
    <property type="term" value="C:TIM23 mitochondrial import inner membrane translocase complex"/>
    <property type="evidence" value="ECO:0007669"/>
    <property type="project" value="UniProtKB-UniRule"/>
</dbReference>
<keyword evidence="1" id="KW-0496">Mitochondrion</keyword>
<dbReference type="OrthoDB" id="1711508at2759"/>
<evidence type="ECO:0000256" key="1">
    <source>
        <dbReference type="RuleBase" id="RU365079"/>
    </source>
</evidence>
<feature type="compositionally biased region" description="Polar residues" evidence="2">
    <location>
        <begin position="250"/>
        <end position="259"/>
    </location>
</feature>
<feature type="region of interest" description="Disordered" evidence="2">
    <location>
        <begin position="1"/>
        <end position="20"/>
    </location>
</feature>
<organism evidence="4 5">
    <name type="scientific">Collybiopsis luxurians FD-317 M1</name>
    <dbReference type="NCBI Taxonomy" id="944289"/>
    <lineage>
        <taxon>Eukaryota</taxon>
        <taxon>Fungi</taxon>
        <taxon>Dikarya</taxon>
        <taxon>Basidiomycota</taxon>
        <taxon>Agaricomycotina</taxon>
        <taxon>Agaricomycetes</taxon>
        <taxon>Agaricomycetidae</taxon>
        <taxon>Agaricales</taxon>
        <taxon>Marasmiineae</taxon>
        <taxon>Omphalotaceae</taxon>
        <taxon>Collybiopsis</taxon>
        <taxon>Collybiopsis luxurians</taxon>
    </lineage>
</organism>
<dbReference type="EMBL" id="KN834810">
    <property type="protein sequence ID" value="KIK55014.1"/>
    <property type="molecule type" value="Genomic_DNA"/>
</dbReference>
<dbReference type="AlphaFoldDB" id="A0A0D0BYU5"/>
<keyword evidence="1" id="KW-0813">Transport</keyword>
<keyword evidence="1" id="KW-0653">Protein transport</keyword>
<sequence>MHSKKDTQTPSPSSSNSLDPIYKSVFSSPSSYISKPSTQRKLLVLDLNGTLLFRPHRKSKAKGTTTDGQGQGHRVVHVRPYMPSFKQYLFHERTREWLDTMVWSSAQPHNVGDMVRRAFGSDNGLKAVWARDTLDLDPKFYHKKTVTIKDLSKIWKTFPSHSARTTLLVDDSTQKARLQPWNHIYIKEYGQVERREDMMVKALRKESRGQARAEDPLKSLPAMLSSVDISSSPSSKIPTSASQNAVHAKTSLNPPASSYTTSSGFDSTLLAIIGILDTIKHQDNVSAWLRNGGIVLCGADVEFSTSTGRGGMIGDRWFDTVHIVNWWAEKGRKTLKELGIEEDDGLGGSVERPNGILYRHTHG</sequence>
<name>A0A0D0BYU5_9AGAR</name>
<dbReference type="HOGENOM" id="CLU_018875_2_1_1"/>
<dbReference type="InterPro" id="IPR004274">
    <property type="entry name" value="FCP1_dom"/>
</dbReference>
<reference evidence="4 5" key="1">
    <citation type="submission" date="2014-04" db="EMBL/GenBank/DDBJ databases">
        <title>Evolutionary Origins and Diversification of the Mycorrhizal Mutualists.</title>
        <authorList>
            <consortium name="DOE Joint Genome Institute"/>
            <consortium name="Mycorrhizal Genomics Consortium"/>
            <person name="Kohler A."/>
            <person name="Kuo A."/>
            <person name="Nagy L.G."/>
            <person name="Floudas D."/>
            <person name="Copeland A."/>
            <person name="Barry K.W."/>
            <person name="Cichocki N."/>
            <person name="Veneault-Fourrey C."/>
            <person name="LaButti K."/>
            <person name="Lindquist E.A."/>
            <person name="Lipzen A."/>
            <person name="Lundell T."/>
            <person name="Morin E."/>
            <person name="Murat C."/>
            <person name="Riley R."/>
            <person name="Ohm R."/>
            <person name="Sun H."/>
            <person name="Tunlid A."/>
            <person name="Henrissat B."/>
            <person name="Grigoriev I.V."/>
            <person name="Hibbett D.S."/>
            <person name="Martin F."/>
        </authorList>
    </citation>
    <scope>NUCLEOTIDE SEQUENCE [LARGE SCALE GENOMIC DNA]</scope>
    <source>
        <strain evidence="4 5">FD-317 M1</strain>
    </source>
</reference>
<dbReference type="SMART" id="SM00577">
    <property type="entry name" value="CPDc"/>
    <property type="match status" value="1"/>
</dbReference>
<dbReference type="SUPFAM" id="SSF56784">
    <property type="entry name" value="HAD-like"/>
    <property type="match status" value="1"/>
</dbReference>